<feature type="domain" description="Peptidase M60" evidence="3">
    <location>
        <begin position="256"/>
        <end position="564"/>
    </location>
</feature>
<feature type="compositionally biased region" description="Polar residues" evidence="1">
    <location>
        <begin position="176"/>
        <end position="190"/>
    </location>
</feature>
<gene>
    <name evidence="4" type="ORF">CJ235_04295</name>
</gene>
<feature type="transmembrane region" description="Helical" evidence="2">
    <location>
        <begin position="1483"/>
        <end position="1500"/>
    </location>
</feature>
<evidence type="ECO:0000256" key="2">
    <source>
        <dbReference type="SAM" id="Phobius"/>
    </source>
</evidence>
<comment type="caution">
    <text evidence="4">The sequence shown here is derived from an EMBL/GenBank/DDBJ whole genome shotgun (WGS) entry which is preliminary data.</text>
</comment>
<dbReference type="NCBIfam" id="TIGR01167">
    <property type="entry name" value="LPXTG_anchor"/>
    <property type="match status" value="1"/>
</dbReference>
<feature type="compositionally biased region" description="Acidic residues" evidence="1">
    <location>
        <begin position="954"/>
        <end position="990"/>
    </location>
</feature>
<feature type="compositionally biased region" description="Acidic residues" evidence="1">
    <location>
        <begin position="1158"/>
        <end position="1174"/>
    </location>
</feature>
<dbReference type="Gene3D" id="1.10.390.30">
    <property type="entry name" value="Peptidase M60, enhancin-like domain 3"/>
    <property type="match status" value="1"/>
</dbReference>
<keyword evidence="2" id="KW-0812">Transmembrane</keyword>
<feature type="compositionally biased region" description="Basic and acidic residues" evidence="1">
    <location>
        <begin position="154"/>
        <end position="173"/>
    </location>
</feature>
<feature type="compositionally biased region" description="Acidic residues" evidence="1">
    <location>
        <begin position="1035"/>
        <end position="1049"/>
    </location>
</feature>
<feature type="compositionally biased region" description="Low complexity" evidence="1">
    <location>
        <begin position="1292"/>
        <end position="1306"/>
    </location>
</feature>
<dbReference type="PROSITE" id="PS51723">
    <property type="entry name" value="PEPTIDASE_M60"/>
    <property type="match status" value="1"/>
</dbReference>
<dbReference type="InterPro" id="IPR004954">
    <property type="entry name" value="Mucin-bd"/>
</dbReference>
<feature type="compositionally biased region" description="Polar residues" evidence="1">
    <location>
        <begin position="992"/>
        <end position="1007"/>
    </location>
</feature>
<name>A0A2N6QJ09_9STAP</name>
<keyword evidence="2" id="KW-1133">Transmembrane helix</keyword>
<feature type="compositionally biased region" description="Acidic residues" evidence="1">
    <location>
        <begin position="1071"/>
        <end position="1086"/>
    </location>
</feature>
<feature type="compositionally biased region" description="Basic and acidic residues" evidence="1">
    <location>
        <begin position="1280"/>
        <end position="1289"/>
    </location>
</feature>
<organism evidence="4 5">
    <name type="scientific">Staphylococcus pettenkoferi</name>
    <dbReference type="NCBI Taxonomy" id="170573"/>
    <lineage>
        <taxon>Bacteria</taxon>
        <taxon>Bacillati</taxon>
        <taxon>Bacillota</taxon>
        <taxon>Bacilli</taxon>
        <taxon>Bacillales</taxon>
        <taxon>Staphylococcaceae</taxon>
        <taxon>Staphylococcus</taxon>
    </lineage>
</organism>
<evidence type="ECO:0000313" key="4">
    <source>
        <dbReference type="EMBL" id="PMC19589.1"/>
    </source>
</evidence>
<dbReference type="InterPro" id="IPR042279">
    <property type="entry name" value="Pep_M60_3"/>
</dbReference>
<feature type="compositionally biased region" description="Polar residues" evidence="1">
    <location>
        <begin position="1307"/>
        <end position="1316"/>
    </location>
</feature>
<dbReference type="Gene3D" id="3.40.390.80">
    <property type="entry name" value="Peptidase M60, enhancin-like domain 2"/>
    <property type="match status" value="1"/>
</dbReference>
<feature type="region of interest" description="Disordered" evidence="1">
    <location>
        <begin position="1458"/>
        <end position="1482"/>
    </location>
</feature>
<feature type="compositionally biased region" description="Polar residues" evidence="1">
    <location>
        <begin position="1213"/>
        <end position="1274"/>
    </location>
</feature>
<dbReference type="SMART" id="SM01276">
    <property type="entry name" value="M60-like"/>
    <property type="match status" value="1"/>
</dbReference>
<protein>
    <recommendedName>
        <fullName evidence="3">Peptidase M60 domain-containing protein</fullName>
    </recommendedName>
</protein>
<feature type="region of interest" description="Disordered" evidence="1">
    <location>
        <begin position="33"/>
        <end position="233"/>
    </location>
</feature>
<sequence length="1509" mass="165505">MKHTYKFAISLTVVGGLTFVASEHIHEAYAAEIQANPTQTDNHSKADSPKTETTLSSDQSQVSDASNHTGAITSNSLNKVTQSSDSTHNNNAHSKEENVNTQPESAPQTQSTAHSQQDSQGADEGVQTSPHPQEDAQQSNNQLRSAQPSQGDTSEERNAGHTQQHDAAQDHSQQDTLSNDTDATESQQDTSSHDTDAAESQQEGSTSSQPILRATSNAETPETTSAPMENTKTMTIKNVVRGNNTAQAGTLRGQNHMRQSLDIVVPANTKAYIRSKDVVNKKQLTAELITDSSKSDARTNFALDNQWHEIQASKDGALFIKTPSNLDGSVDVEYYVEGNKGVEMPHYKLNGDIEKFKRDWQETDAAFAVAESEHSQILIPHVDKDYVLDMENTTNPIGFKSLDETLNYHEDMLKHYDHWLGLDDSSDIDANSPQQYFIRADKTGAGAAYYNPDHTATNGDSVVPFLSRSWLLLHEVGHGYDGYVVHPNTATDIVLLETWNNIYGNLMVSTVDPKQGDWLYGGKQEAYQKQELDKMTKSDDDYQFIRQSFKSRLNIMATLVRGTGEESFIKFNKYMRQMSNKVKERSINDQLAEEWGNLSDVNLIPYFDLAGIPVNESVKERIYEQGNTILYPLSLLTSDESEQDRIKESEHMVSRHDLVSTDALKDAGITTSSTIDLKLNGNQLRDNAEVRLLDGKRVVATAQVKDNQVHFEDVPMGVYKVEAPFTTDGKLPKTEYIVMKAHEDNQLELNYPADAKSNYSEVANFLGLSNDNVASLTYNPTTNKVKITDSLKAPHVYFKTNYITMTIKDKNGEVKYHKEMFGNQARTGDNIEDVDVQPGDTLEIYHAEPGRLKFSNNNTNQPISALETKNQTTTYHFTPYGLTKTDEDEAYQRYIDNLKAELDNKQADLEAHPDLDSRKIVSGLYAEINNLKDQDKQQFIDDYRELLEKTGVIESEDANGDNHEEDPTEPGDDDNNNDDDEDTGNSEDPTEPGNNDEQPGDNDNNPGDSEPGNDDDNAENPVDSGDDEHPTQPGDSEEQPSEPGDDDSNSGDAEQPTEPGNDHNQPGDTDQPGDNDNEPDDDEQTGNDDNQPGEGEHEDPSDPGDNEQPSNPGNEAPTEPGENETDPGSSEEPSAPGDETDPTVPGDEDSNHSNDDTGSSEEPTEPGDSEEQPGDSEQPTEPSNEDDNPENPVDPGDGNQPTQPEDNEEQPSEPVNDQTQPGDTMQPSENDNNPGDSDEPNQPGNEEQAGDNSSEPSGNEQPTQPGDNDNNPGGSEQPDEPGKDSKDDSQANNNTTQPSEPTSPQPGSVTITQPSDDSSHDDTQPGKVTIQEPQPEQHQDGEAHITIVTPSEQEQTSSVEQSSTTHTEVDTQTTQNTGQLNAGTCGTALVDQNSVLQDGLTSSSLHQPNIIQSAQASQSENTDINSTLMSDHHLKSNSELIQHPEYKAIQPIAAPTIQNAKDSKDSTAPQTQLPDTGKASQNGSLWGTIALIAGIFTLRWRKRKSTDKK</sequence>
<accession>A0A2N6QJ09</accession>
<feature type="compositionally biased region" description="Polar residues" evidence="1">
    <location>
        <begin position="51"/>
        <end position="92"/>
    </location>
</feature>
<evidence type="ECO:0000313" key="5">
    <source>
        <dbReference type="Proteomes" id="UP000235748"/>
    </source>
</evidence>
<feature type="compositionally biased region" description="Polar residues" evidence="1">
    <location>
        <begin position="198"/>
        <end position="233"/>
    </location>
</feature>
<reference evidence="4 5" key="1">
    <citation type="submission" date="2017-09" db="EMBL/GenBank/DDBJ databases">
        <title>Bacterial strain isolated from the female urinary microbiota.</title>
        <authorList>
            <person name="Thomas-White K."/>
            <person name="Kumar N."/>
            <person name="Forster S."/>
            <person name="Putonti C."/>
            <person name="Lawley T."/>
            <person name="Wolfe A.J."/>
        </authorList>
    </citation>
    <scope>NUCLEOTIDE SEQUENCE [LARGE SCALE GENOMIC DNA]</scope>
    <source>
        <strain evidence="4 5">UMB0834</strain>
    </source>
</reference>
<dbReference type="Pfam" id="PF03272">
    <property type="entry name" value="Mucin_bdg"/>
    <property type="match status" value="1"/>
</dbReference>
<dbReference type="EMBL" id="PNGG01000002">
    <property type="protein sequence ID" value="PMC19589.1"/>
    <property type="molecule type" value="Genomic_DNA"/>
</dbReference>
<dbReference type="Proteomes" id="UP000235748">
    <property type="component" value="Unassembled WGS sequence"/>
</dbReference>
<proteinExistence type="predicted"/>
<evidence type="ECO:0000259" key="3">
    <source>
        <dbReference type="PROSITE" id="PS51723"/>
    </source>
</evidence>
<dbReference type="InterPro" id="IPR031161">
    <property type="entry name" value="Peptidase_M60_dom"/>
</dbReference>
<feature type="region of interest" description="Disordered" evidence="1">
    <location>
        <begin position="951"/>
        <end position="1379"/>
    </location>
</feature>
<feature type="compositionally biased region" description="Polar residues" evidence="1">
    <location>
        <begin position="99"/>
        <end position="152"/>
    </location>
</feature>
<keyword evidence="2" id="KW-0472">Membrane</keyword>
<dbReference type="RefSeq" id="WP_070502376.1">
    <property type="nucleotide sequence ID" value="NZ_JALCYA010000001.1"/>
</dbReference>
<evidence type="ECO:0000256" key="1">
    <source>
        <dbReference type="SAM" id="MobiDB-lite"/>
    </source>
</evidence>
<feature type="compositionally biased region" description="Low complexity" evidence="1">
    <location>
        <begin position="1349"/>
        <end position="1377"/>
    </location>
</feature>
<dbReference type="STRING" id="170573.GCA_001076995_01535"/>